<evidence type="ECO:0000313" key="2">
    <source>
        <dbReference type="Proteomes" id="UP000249135"/>
    </source>
</evidence>
<dbReference type="Proteomes" id="UP000249135">
    <property type="component" value="Unassembled WGS sequence"/>
</dbReference>
<proteinExistence type="predicted"/>
<accession>A0A2W5QAZ6</accession>
<gene>
    <name evidence="1" type="ORF">DI563_12615</name>
</gene>
<organism evidence="1 2">
    <name type="scientific">Variovorax paradoxus</name>
    <dbReference type="NCBI Taxonomy" id="34073"/>
    <lineage>
        <taxon>Bacteria</taxon>
        <taxon>Pseudomonadati</taxon>
        <taxon>Pseudomonadota</taxon>
        <taxon>Betaproteobacteria</taxon>
        <taxon>Burkholderiales</taxon>
        <taxon>Comamonadaceae</taxon>
        <taxon>Variovorax</taxon>
    </lineage>
</organism>
<evidence type="ECO:0000313" key="1">
    <source>
        <dbReference type="EMBL" id="PZQ74314.1"/>
    </source>
</evidence>
<dbReference type="EMBL" id="QFPP01000137">
    <property type="protein sequence ID" value="PZQ74314.1"/>
    <property type="molecule type" value="Genomic_DNA"/>
</dbReference>
<protein>
    <submittedName>
        <fullName evidence="1">Uncharacterized protein</fullName>
    </submittedName>
</protein>
<reference evidence="1 2" key="1">
    <citation type="submission" date="2017-08" db="EMBL/GenBank/DDBJ databases">
        <title>Infants hospitalized years apart are colonized by the same room-sourced microbial strains.</title>
        <authorList>
            <person name="Brooks B."/>
            <person name="Olm M.R."/>
            <person name="Firek B.A."/>
            <person name="Baker R."/>
            <person name="Thomas B.C."/>
            <person name="Morowitz M.J."/>
            <person name="Banfield J.F."/>
        </authorList>
    </citation>
    <scope>NUCLEOTIDE SEQUENCE [LARGE SCALE GENOMIC DNA]</scope>
    <source>
        <strain evidence="1">S2_005_003_R2_41</strain>
    </source>
</reference>
<dbReference type="AlphaFoldDB" id="A0A2W5QAZ6"/>
<sequence length="90" mass="10566">MLALRTVTYCTENEETPNYMTFEAVDRDGKAACYSVFFEVRKDAARKKRILLRVQSAYLQDQLTQRQRRARKVNMTVLLKAVYEGRTIRA</sequence>
<comment type="caution">
    <text evidence="1">The sequence shown here is derived from an EMBL/GenBank/DDBJ whole genome shotgun (WGS) entry which is preliminary data.</text>
</comment>
<name>A0A2W5QAZ6_VARPD</name>